<keyword evidence="3" id="KW-0472">Membrane</keyword>
<evidence type="ECO:0000259" key="4">
    <source>
        <dbReference type="PROSITE" id="PS50076"/>
    </source>
</evidence>
<dbReference type="CDD" id="cd06257">
    <property type="entry name" value="DnaJ"/>
    <property type="match status" value="1"/>
</dbReference>
<gene>
    <name evidence="5" type="ORF">EVOR1521_LOCUS8218</name>
</gene>
<evidence type="ECO:0000313" key="5">
    <source>
        <dbReference type="EMBL" id="CAJ1380213.1"/>
    </source>
</evidence>
<dbReference type="SUPFAM" id="SSF46565">
    <property type="entry name" value="Chaperone J-domain"/>
    <property type="match status" value="1"/>
</dbReference>
<proteinExistence type="predicted"/>
<dbReference type="InterPro" id="IPR001623">
    <property type="entry name" value="DnaJ_domain"/>
</dbReference>
<dbReference type="SUPFAM" id="SSF48452">
    <property type="entry name" value="TPR-like"/>
    <property type="match status" value="2"/>
</dbReference>
<feature type="region of interest" description="Disordered" evidence="2">
    <location>
        <begin position="1"/>
        <end position="41"/>
    </location>
</feature>
<keyword evidence="6" id="KW-1185">Reference proteome</keyword>
<dbReference type="Proteomes" id="UP001178507">
    <property type="component" value="Unassembled WGS sequence"/>
</dbReference>
<dbReference type="PRINTS" id="PR00625">
    <property type="entry name" value="JDOMAIN"/>
</dbReference>
<name>A0AA36I4S9_9DINO</name>
<evidence type="ECO:0000313" key="6">
    <source>
        <dbReference type="Proteomes" id="UP001178507"/>
    </source>
</evidence>
<dbReference type="EMBL" id="CAUJNA010000691">
    <property type="protein sequence ID" value="CAJ1380213.1"/>
    <property type="molecule type" value="Genomic_DNA"/>
</dbReference>
<dbReference type="PANTHER" id="PTHR44200">
    <property type="entry name" value="DNAJ HOMOLOG SUBFAMILY C MEMBER 7"/>
    <property type="match status" value="1"/>
</dbReference>
<feature type="domain" description="J" evidence="4">
    <location>
        <begin position="482"/>
        <end position="550"/>
    </location>
</feature>
<feature type="non-terminal residue" evidence="5">
    <location>
        <position position="674"/>
    </location>
</feature>
<dbReference type="SMART" id="SM00271">
    <property type="entry name" value="DnaJ"/>
    <property type="match status" value="1"/>
</dbReference>
<feature type="repeat" description="TPR" evidence="1">
    <location>
        <begin position="122"/>
        <end position="155"/>
    </location>
</feature>
<dbReference type="InterPro" id="IPR011990">
    <property type="entry name" value="TPR-like_helical_dom_sf"/>
</dbReference>
<dbReference type="InterPro" id="IPR036869">
    <property type="entry name" value="J_dom_sf"/>
</dbReference>
<keyword evidence="1" id="KW-0802">TPR repeat</keyword>
<evidence type="ECO:0000256" key="3">
    <source>
        <dbReference type="SAM" id="Phobius"/>
    </source>
</evidence>
<feature type="transmembrane region" description="Helical" evidence="3">
    <location>
        <begin position="586"/>
        <end position="605"/>
    </location>
</feature>
<dbReference type="AlphaFoldDB" id="A0AA36I4S9"/>
<sequence length="674" mass="75601">MASSFDFDELERLESQVNQHAQPKDEEEESSKDPMDSDTEPILDGLFDYDVRCTVANESVKDVQLPAPIAPSGFAPALATEKKASAAELRELGNRCFREGSFQEAEQQYTAALVQAGEAPSPRLFSNRAAARLRLGSWEEALQDIMEAAKRDPQNPKVLDRFARCLLLTNRLAEGVHICKKRRASLTEQQKSSEEWKPFMALSSRLSHHAGALHEMEAILAAGDKSAGAAKAVADAAAIAHGCGSMLQLLSPLECRSPVGVRLRFAQLRAYLLPIGEFAERQDWATKALGITDSLLAEDPQWPDSHHWRGHCLARLGRRQEARQALRRAQLCAEQKGGRHDLTEDLLDQMRIIDQQKELGNEAYQRQDWAVAKDCYDQAIAADATRMDVQLSAQLHSNRAAVLARQGQRRAALEDTSLALSLAPSYAKPRFRRAVLLMELERYAEASADLERLAREGQTSFEAFGAWRARALRWAQRPPRRNFYAVLGVAFTASQAEIKKAYRKLALKWHPDKNPDVADAAQRFQETCRRPSRRCRTPSGARNWTTHSQALHMDIAVMCGGLATIAVLGGAVDAALLLWCLTQFRLPFLVILHMGYSAIFAKYIIPIFTIHVGFVSRSELAKDYKNDEFWVLVDKDTGRSTPVKELEAEDYNEAFDQDLFTYDSTRNPWDKGWH</sequence>
<dbReference type="InterPro" id="IPR019734">
    <property type="entry name" value="TPR_rpt"/>
</dbReference>
<organism evidence="5 6">
    <name type="scientific">Effrenium voratum</name>
    <dbReference type="NCBI Taxonomy" id="2562239"/>
    <lineage>
        <taxon>Eukaryota</taxon>
        <taxon>Sar</taxon>
        <taxon>Alveolata</taxon>
        <taxon>Dinophyceae</taxon>
        <taxon>Suessiales</taxon>
        <taxon>Symbiodiniaceae</taxon>
        <taxon>Effrenium</taxon>
    </lineage>
</organism>
<accession>A0AA36I4S9</accession>
<dbReference type="InterPro" id="IPR052758">
    <property type="entry name" value="SRC_co-chaperone"/>
</dbReference>
<feature type="transmembrane region" description="Helical" evidence="3">
    <location>
        <begin position="555"/>
        <end position="579"/>
    </location>
</feature>
<evidence type="ECO:0000256" key="1">
    <source>
        <dbReference type="PROSITE-ProRule" id="PRU00339"/>
    </source>
</evidence>
<keyword evidence="3" id="KW-0812">Transmembrane</keyword>
<dbReference type="SMART" id="SM00028">
    <property type="entry name" value="TPR"/>
    <property type="match status" value="6"/>
</dbReference>
<dbReference type="Gene3D" id="1.25.40.10">
    <property type="entry name" value="Tetratricopeptide repeat domain"/>
    <property type="match status" value="3"/>
</dbReference>
<dbReference type="PANTHER" id="PTHR44200:SF1">
    <property type="entry name" value="DNAJ HOMOLOG SUBFAMILY C MEMBER 7"/>
    <property type="match status" value="1"/>
</dbReference>
<comment type="caution">
    <text evidence="5">The sequence shown here is derived from an EMBL/GenBank/DDBJ whole genome shotgun (WGS) entry which is preliminary data.</text>
</comment>
<dbReference type="PROSITE" id="PS50005">
    <property type="entry name" value="TPR"/>
    <property type="match status" value="1"/>
</dbReference>
<reference evidence="5" key="1">
    <citation type="submission" date="2023-08" db="EMBL/GenBank/DDBJ databases">
        <authorList>
            <person name="Chen Y."/>
            <person name="Shah S."/>
            <person name="Dougan E. K."/>
            <person name="Thang M."/>
            <person name="Chan C."/>
        </authorList>
    </citation>
    <scope>NUCLEOTIDE SEQUENCE</scope>
</reference>
<dbReference type="Gene3D" id="1.10.287.110">
    <property type="entry name" value="DnaJ domain"/>
    <property type="match status" value="1"/>
</dbReference>
<protein>
    <recommendedName>
        <fullName evidence="4">J domain-containing protein</fullName>
    </recommendedName>
</protein>
<dbReference type="Pfam" id="PF00226">
    <property type="entry name" value="DnaJ"/>
    <property type="match status" value="1"/>
</dbReference>
<evidence type="ECO:0000256" key="2">
    <source>
        <dbReference type="SAM" id="MobiDB-lite"/>
    </source>
</evidence>
<dbReference type="PROSITE" id="PS50076">
    <property type="entry name" value="DNAJ_2"/>
    <property type="match status" value="1"/>
</dbReference>
<feature type="compositionally biased region" description="Acidic residues" evidence="2">
    <location>
        <begin position="1"/>
        <end position="11"/>
    </location>
</feature>
<keyword evidence="3" id="KW-1133">Transmembrane helix</keyword>
<feature type="compositionally biased region" description="Acidic residues" evidence="2">
    <location>
        <begin position="25"/>
        <end position="41"/>
    </location>
</feature>